<dbReference type="eggNOG" id="KOG0276">
    <property type="taxonomic scope" value="Eukaryota"/>
</dbReference>
<dbReference type="InParanoid" id="A7T488"/>
<accession>A7T488</accession>
<dbReference type="PROSITE" id="PS50082">
    <property type="entry name" value="WD_REPEATS_2"/>
    <property type="match status" value="2"/>
</dbReference>
<dbReference type="EMBL" id="DS470804">
    <property type="protein sequence ID" value="EDO29226.1"/>
    <property type="molecule type" value="Genomic_DNA"/>
</dbReference>
<dbReference type="STRING" id="45351.A7T488"/>
<feature type="repeat" description="WD" evidence="3">
    <location>
        <begin position="17"/>
        <end position="50"/>
    </location>
</feature>
<name>A7T488_NEMVE</name>
<keyword evidence="2" id="KW-0677">Repeat</keyword>
<evidence type="ECO:0000256" key="3">
    <source>
        <dbReference type="PROSITE-ProRule" id="PRU00221"/>
    </source>
</evidence>
<evidence type="ECO:0000313" key="4">
    <source>
        <dbReference type="EMBL" id="EDO29226.1"/>
    </source>
</evidence>
<dbReference type="Proteomes" id="UP000001593">
    <property type="component" value="Unassembled WGS sequence"/>
</dbReference>
<dbReference type="SUPFAM" id="SSF50978">
    <property type="entry name" value="WD40 repeat-like"/>
    <property type="match status" value="1"/>
</dbReference>
<dbReference type="InterPro" id="IPR015943">
    <property type="entry name" value="WD40/YVTN_repeat-like_dom_sf"/>
</dbReference>
<evidence type="ECO:0000256" key="1">
    <source>
        <dbReference type="ARBA" id="ARBA00022574"/>
    </source>
</evidence>
<dbReference type="PROSITE" id="PS50294">
    <property type="entry name" value="WD_REPEATS_REGION"/>
    <property type="match status" value="2"/>
</dbReference>
<dbReference type="Pfam" id="PF00400">
    <property type="entry name" value="WD40"/>
    <property type="match status" value="2"/>
</dbReference>
<dbReference type="HOGENOM" id="CLU_000288_57_30_1"/>
<gene>
    <name evidence="4" type="ORF">NEMVEDRAFT_v1g145295</name>
</gene>
<feature type="non-terminal residue" evidence="4">
    <location>
        <position position="96"/>
    </location>
</feature>
<dbReference type="InterPro" id="IPR036322">
    <property type="entry name" value="WD40_repeat_dom_sf"/>
</dbReference>
<keyword evidence="5" id="KW-1185">Reference proteome</keyword>
<dbReference type="SMART" id="SM00320">
    <property type="entry name" value="WD40"/>
    <property type="match status" value="2"/>
</dbReference>
<keyword evidence="1 3" id="KW-0853">WD repeat</keyword>
<evidence type="ECO:0000256" key="2">
    <source>
        <dbReference type="ARBA" id="ARBA00022737"/>
    </source>
</evidence>
<dbReference type="GO" id="GO:1990234">
    <property type="term" value="C:transferase complex"/>
    <property type="evidence" value="ECO:0007669"/>
    <property type="project" value="UniProtKB-ARBA"/>
</dbReference>
<dbReference type="AlphaFoldDB" id="A7T488"/>
<dbReference type="InterPro" id="IPR001680">
    <property type="entry name" value="WD40_rpt"/>
</dbReference>
<dbReference type="PANTHER" id="PTHR22847:SF637">
    <property type="entry name" value="WD REPEAT DOMAIN 5B"/>
    <property type="match status" value="1"/>
</dbReference>
<feature type="repeat" description="WD" evidence="3">
    <location>
        <begin position="63"/>
        <end position="96"/>
    </location>
</feature>
<dbReference type="PhylomeDB" id="A7T488"/>
<reference evidence="4 5" key="1">
    <citation type="journal article" date="2007" name="Science">
        <title>Sea anemone genome reveals ancestral eumetazoan gene repertoire and genomic organization.</title>
        <authorList>
            <person name="Putnam N.H."/>
            <person name="Srivastava M."/>
            <person name="Hellsten U."/>
            <person name="Dirks B."/>
            <person name="Chapman J."/>
            <person name="Salamov A."/>
            <person name="Terry A."/>
            <person name="Shapiro H."/>
            <person name="Lindquist E."/>
            <person name="Kapitonov V.V."/>
            <person name="Jurka J."/>
            <person name="Genikhovich G."/>
            <person name="Grigoriev I.V."/>
            <person name="Lucas S.M."/>
            <person name="Steele R.E."/>
            <person name="Finnerty J.R."/>
            <person name="Technau U."/>
            <person name="Martindale M.Q."/>
            <person name="Rokhsar D.S."/>
        </authorList>
    </citation>
    <scope>NUCLEOTIDE SEQUENCE [LARGE SCALE GENOMIC DNA]</scope>
    <source>
        <strain evidence="5">CH2 X CH6</strain>
    </source>
</reference>
<proteinExistence type="predicted"/>
<sequence>MLIVIWDFIEDAVIRVLEGHSDVIEDISFSPNNNATIASASRDRTIRLWKNWLYPETTECSTLLGHEARVTCCVYSPLNDGRLLSASADRTIRVWD</sequence>
<dbReference type="Gene3D" id="2.130.10.10">
    <property type="entry name" value="YVTN repeat-like/Quinoprotein amine dehydrogenase"/>
    <property type="match status" value="1"/>
</dbReference>
<evidence type="ECO:0000313" key="5">
    <source>
        <dbReference type="Proteomes" id="UP000001593"/>
    </source>
</evidence>
<dbReference type="PANTHER" id="PTHR22847">
    <property type="entry name" value="WD40 REPEAT PROTEIN"/>
    <property type="match status" value="1"/>
</dbReference>
<protein>
    <submittedName>
        <fullName evidence="4">Uncharacterized protein</fullName>
    </submittedName>
</protein>
<organism evidence="4 5">
    <name type="scientific">Nematostella vectensis</name>
    <name type="common">Starlet sea anemone</name>
    <dbReference type="NCBI Taxonomy" id="45351"/>
    <lineage>
        <taxon>Eukaryota</taxon>
        <taxon>Metazoa</taxon>
        <taxon>Cnidaria</taxon>
        <taxon>Anthozoa</taxon>
        <taxon>Hexacorallia</taxon>
        <taxon>Actiniaria</taxon>
        <taxon>Edwardsiidae</taxon>
        <taxon>Nematostella</taxon>
    </lineage>
</organism>